<reference evidence="3" key="1">
    <citation type="submission" date="2020-06" db="EMBL/GenBank/DDBJ databases">
        <title>Whole Genome Sequence of Bradyrhizobium sp. Strain 1S1.</title>
        <authorList>
            <person name="Bromfield E.S.P."/>
            <person name="Cloutier S."/>
        </authorList>
    </citation>
    <scope>NUCLEOTIDE SEQUENCE [LARGE SCALE GENOMIC DNA]</scope>
    <source>
        <strain evidence="3">1S1</strain>
    </source>
</reference>
<reference evidence="4" key="3">
    <citation type="submission" date="2024-03" db="EMBL/GenBank/DDBJ databases">
        <authorList>
            <person name="Bromfield E.S.P."/>
            <person name="Cloutier S."/>
        </authorList>
    </citation>
    <scope>NUCLEOTIDE SEQUENCE</scope>
    <source>
        <strain evidence="4">5S5</strain>
    </source>
</reference>
<name>A0A973W4R7_9BRAD</name>
<feature type="domain" description="VapC50 C-terminal" evidence="2">
    <location>
        <begin position="137"/>
        <end position="191"/>
    </location>
</feature>
<dbReference type="InterPro" id="IPR002716">
    <property type="entry name" value="PIN_dom"/>
</dbReference>
<dbReference type="EMBL" id="CP147711">
    <property type="protein sequence ID" value="WXC82589.1"/>
    <property type="molecule type" value="Genomic_DNA"/>
</dbReference>
<dbReference type="Proteomes" id="UP001432046">
    <property type="component" value="Chromosome"/>
</dbReference>
<dbReference type="Pfam" id="PF26343">
    <property type="entry name" value="VapC50_C"/>
    <property type="match status" value="1"/>
</dbReference>
<evidence type="ECO:0000313" key="5">
    <source>
        <dbReference type="Proteomes" id="UP001432046"/>
    </source>
</evidence>
<dbReference type="EMBL" id="JAAOLE020000001">
    <property type="protein sequence ID" value="NVI47556.1"/>
    <property type="molecule type" value="Genomic_DNA"/>
</dbReference>
<dbReference type="RefSeq" id="WP_166208198.1">
    <property type="nucleotide sequence ID" value="NZ_CP088285.1"/>
</dbReference>
<accession>A0A973W4R7</accession>
<keyword evidence="5" id="KW-1185">Reference proteome</keyword>
<dbReference type="Pfam" id="PF13470">
    <property type="entry name" value="PIN_3"/>
    <property type="match status" value="1"/>
</dbReference>
<evidence type="ECO:0000259" key="2">
    <source>
        <dbReference type="Pfam" id="PF26343"/>
    </source>
</evidence>
<proteinExistence type="predicted"/>
<evidence type="ECO:0000259" key="1">
    <source>
        <dbReference type="Pfam" id="PF13470"/>
    </source>
</evidence>
<organism evidence="3">
    <name type="scientific">Bradyrhizobium septentrionale</name>
    <dbReference type="NCBI Taxonomy" id="1404411"/>
    <lineage>
        <taxon>Bacteria</taxon>
        <taxon>Pseudomonadati</taxon>
        <taxon>Pseudomonadota</taxon>
        <taxon>Alphaproteobacteria</taxon>
        <taxon>Hyphomicrobiales</taxon>
        <taxon>Nitrobacteraceae</taxon>
        <taxon>Bradyrhizobium</taxon>
    </lineage>
</organism>
<dbReference type="AlphaFoldDB" id="A0A973W4R7"/>
<reference evidence="4" key="2">
    <citation type="journal article" date="2021" name="Int. J. Syst. Evol. Microbiol.">
        <title>Bradyrhizobium septentrionale sp. nov. (sv. septentrionale) and Bradyrhizobium quebecense sp. nov. (sv. septentrionale) associated with legumes native to Canada possess rearranged symbiosis genes and numerous insertion sequences.</title>
        <authorList>
            <person name="Bromfield E.S.P."/>
            <person name="Cloutier S."/>
        </authorList>
    </citation>
    <scope>NUCLEOTIDE SEQUENCE</scope>
    <source>
        <strain evidence="4">5S5</strain>
    </source>
</reference>
<gene>
    <name evidence="3" type="ORF">HAP48_032270</name>
    <name evidence="4" type="ORF">WDK88_13900</name>
</gene>
<protein>
    <submittedName>
        <fullName evidence="3">PIN domain-containing protein</fullName>
    </submittedName>
</protein>
<dbReference type="InterPro" id="IPR058652">
    <property type="entry name" value="VapC50_C"/>
</dbReference>
<evidence type="ECO:0000313" key="3">
    <source>
        <dbReference type="EMBL" id="NVI47556.1"/>
    </source>
</evidence>
<evidence type="ECO:0000313" key="4">
    <source>
        <dbReference type="EMBL" id="WXC82589.1"/>
    </source>
</evidence>
<sequence length="196" mass="21852">MFANRFTALVDACSLASVLKRNLLLSLAEADFFRLRWSEKILDETQKAVEQIYAKRGHPDAADRAQRARKNMEAAFEDAKVENYDHLLPLGDALPDRGDKHVLAAAVKTQASMIVTENLRHFPSDILSDLNIEAKSADSFIADTIALDPGRAVAAIRKMRLRFKRPEKTAEALLLDMEAAGLIEAVDLLREHVESL</sequence>
<feature type="domain" description="PIN" evidence="1">
    <location>
        <begin position="9"/>
        <end position="119"/>
    </location>
</feature>